<comment type="caution">
    <text evidence="1">The sequence shown here is derived from an EMBL/GenBank/DDBJ whole genome shotgun (WGS) entry which is preliminary data.</text>
</comment>
<keyword evidence="2" id="KW-1185">Reference proteome</keyword>
<protein>
    <submittedName>
        <fullName evidence="1">Uncharacterized protein</fullName>
    </submittedName>
</protein>
<dbReference type="EMBL" id="SRZB01000024">
    <property type="protein sequence ID" value="TGX97904.1"/>
    <property type="molecule type" value="Genomic_DNA"/>
</dbReference>
<proteinExistence type="predicted"/>
<gene>
    <name evidence="1" type="ORF">E5357_10700</name>
</gene>
<dbReference type="Proteomes" id="UP000307720">
    <property type="component" value="Unassembled WGS sequence"/>
</dbReference>
<name>A0AC61QXU4_9FIRM</name>
<organism evidence="1 2">
    <name type="scientific">Hominisplanchenecus murintestinalis</name>
    <dbReference type="NCBI Taxonomy" id="2941517"/>
    <lineage>
        <taxon>Bacteria</taxon>
        <taxon>Bacillati</taxon>
        <taxon>Bacillota</taxon>
        <taxon>Clostridia</taxon>
        <taxon>Lachnospirales</taxon>
        <taxon>Lachnospiraceae</taxon>
        <taxon>Hominisplanchenecus</taxon>
    </lineage>
</organism>
<reference evidence="1" key="1">
    <citation type="submission" date="2019-04" db="EMBL/GenBank/DDBJ databases">
        <title>Microbes associate with the intestines of laboratory mice.</title>
        <authorList>
            <person name="Navarre W."/>
            <person name="Wong E."/>
            <person name="Huang K."/>
            <person name="Tropini C."/>
            <person name="Ng K."/>
            <person name="Yu B."/>
        </authorList>
    </citation>
    <scope>NUCLEOTIDE SEQUENCE</scope>
    <source>
        <strain evidence="1">NM72_1-8</strain>
    </source>
</reference>
<evidence type="ECO:0000313" key="2">
    <source>
        <dbReference type="Proteomes" id="UP000307720"/>
    </source>
</evidence>
<sequence length="1446" mass="170894">MNEQIKHKFKRGEGEKLAAGQITWEQFVTCNNDARGVRYKFEDLSRQLFTYEFLSQNKKHKYVHSNPNNPGIESEPILDEENDRYIGYQAKFFDKDADYNQIKESAEKAVKHYKGRLDVIYLFCNKALTTTCDGYKDIEKMLSDANIVLQPITDTTILDLVRKYPFLGKYYFDDHNISHEWFVNRASITVDILGERFNAEFNVDTEASRDLSIFLQDRYALDYYNGKKRNLIEEVASLRWKFDDMYKYARKLSEFVISIPDVNSESICDVEKWQEMISTAFENDINEIEAKLADAQNEYEKIKNRDKNKETRLKIYIEKLKQLKELFYWLVLPEIERNLLNKKFLVVEGKAGMGKTQLFANETISLLDANEDALLIIGSDCLSDINIFEQLKNNLRLNLDFEELIDILDVIGEINGKTVPILIDALNESWKPQLWKSVLPILYKKVSEKNNVRLAISFRSEYQDVILPERFLESDNVVQIEHRGFRDNLFEASKQFLAYYGIPFTPLHMFTADIYNPLFLTLYCKTYQGDEAELPVLYERILKNANNKVHMNLKKAIESAGYDETENLVFPVIEAISKMTLSSGRRHFEKSEIESLEIWTTLGLAPRSFITQLLRENILHDYESGGKTYVYFSFDQMNDYFSAKTILSMLQTEEEIKKYVHEHVLDIANGEVRNWGGKDLFVHVCALYATKFRKECIDIIDVIDDESDRMDLFRAYIESFEWRSEIYLNISELLELCNRYFIEPAVLWNSFINNSVKQNHLLNADNLYKVLKQYSVSKRDYLWTIFINGKTTDDDRIAQLIEIYNKGEVLEVYDKEQIRLLLILFSWVLTSSNRWLRDTTSKAMIEILKNHFEYTEYLLNLFSDVNDPYIIQRLYGIAFGACVKRNSENKEIFKSLVEFVFKDIFDKDMVYPDILLRDYARLIIERYLIEYPDEEKDYEIEKIKPSYKSMPIPGIEDQKYQDKDFKKGLFFIQHSMQFEGIGMYGDFGRYVFQSALRNFEVDDYKIFNYAMYYIINELGYKGDLFDDYDSFVGRFSYDRHRVLKTERIGKKYQWITMYNILARISDYYPMKNRFSMEEERVLYDGPWEPYVKDFDPTLNEHNLSCDDAPYFQQVDNHIKKSIQEKNYVKDDMTFDEDKWVKSSSIFWKYQKDDLLLTDDAGNQWIVLSKYADTGREDLAFDKLLIWNWLYGYFVTDQQLTILKEYANKKVNLINSDIAEIPESYTLYNREYPWSSGSKSVLDWQWKTMELETGETKLVESIVEEPQFSWVDALLKAYSGEEGDVKAEQESEKKIDEFNIPTVTKTYKREEPVTIKLERILNATQDLLWEEEFDASKEEVLSYSHPCAELINTLELRQNKYDGYYYDVNNELIAFDTDLTNQKAGLIIRKDALDKFLKLKKFHLVWFVNASKEIHDESLRITKFKDWTGLLEYTGDSIQGEYYIVES</sequence>
<evidence type="ECO:0000313" key="1">
    <source>
        <dbReference type="EMBL" id="TGX97904.1"/>
    </source>
</evidence>
<accession>A0AC61QXU4</accession>